<proteinExistence type="predicted"/>
<dbReference type="InterPro" id="IPR029058">
    <property type="entry name" value="AB_hydrolase_fold"/>
</dbReference>
<dbReference type="PANTHER" id="PTHR48098">
    <property type="entry name" value="ENTEROCHELIN ESTERASE-RELATED"/>
    <property type="match status" value="1"/>
</dbReference>
<dbReference type="STRING" id="1678840.ATC1_131001"/>
<organism evidence="1">
    <name type="scientific">Flexilinea flocculi</name>
    <dbReference type="NCBI Taxonomy" id="1678840"/>
    <lineage>
        <taxon>Bacteria</taxon>
        <taxon>Bacillati</taxon>
        <taxon>Chloroflexota</taxon>
        <taxon>Anaerolineae</taxon>
        <taxon>Anaerolineales</taxon>
        <taxon>Anaerolineaceae</taxon>
        <taxon>Flexilinea</taxon>
    </lineage>
</organism>
<dbReference type="Proteomes" id="UP000053370">
    <property type="component" value="Unassembled WGS sequence"/>
</dbReference>
<dbReference type="InterPro" id="IPR000801">
    <property type="entry name" value="Esterase-like"/>
</dbReference>
<accession>A0A0S7BRE2</accession>
<reference evidence="1" key="1">
    <citation type="journal article" date="2015" name="Genome Announc.">
        <title>Draft Genome Sequence of Anaerolineae Strain TC1, a Novel Isolate from a Methanogenic Wastewater Treatment System.</title>
        <authorList>
            <person name="Matsuura N."/>
            <person name="Tourlousse D.M."/>
            <person name="Sun L."/>
            <person name="Toyonaga M."/>
            <person name="Kuroda K."/>
            <person name="Ohashi A."/>
            <person name="Cruz R."/>
            <person name="Yamaguchi T."/>
            <person name="Sekiguchi Y."/>
        </authorList>
    </citation>
    <scope>NUCLEOTIDE SEQUENCE [LARGE SCALE GENOMIC DNA]</scope>
    <source>
        <strain evidence="1">TC1</strain>
    </source>
</reference>
<dbReference type="Pfam" id="PF00756">
    <property type="entry name" value="Esterase"/>
    <property type="match status" value="1"/>
</dbReference>
<evidence type="ECO:0000313" key="1">
    <source>
        <dbReference type="EMBL" id="GAP41019.1"/>
    </source>
</evidence>
<gene>
    <name evidence="1" type="ORF">ATC1_131001</name>
</gene>
<dbReference type="OrthoDB" id="9777383at2"/>
<sequence length="267" mass="31207">MKFFPVLKAMIRNINHNIQLKFLLFLILFGCLFESVIGFYDEKKGNIVSYSSPMKFQIYFPPDYQKNAEYPVLFLLHGQSQNESIWQQNGLLEAIDRLIQEKRIQPLVVVMPREERYMELLQESNYDQMIIDQLLPFVRETFQIGNKRESTGIGGISRGALWAQKIAFHNYSIFGVIGLHSLPDRVFSDSTVFRIFEDNKGLFPEAKIRIDIGTEDGYLDGARAFVQQLSKLGYPYDFILNSGKHDIDYWKSQVENYLIWYSDNLQK</sequence>
<dbReference type="EMBL" id="DF968181">
    <property type="protein sequence ID" value="GAP41019.1"/>
    <property type="molecule type" value="Genomic_DNA"/>
</dbReference>
<dbReference type="InterPro" id="IPR050583">
    <property type="entry name" value="Mycobacterial_A85_antigen"/>
</dbReference>
<protein>
    <submittedName>
        <fullName evidence="1">Enterochelin esterase</fullName>
    </submittedName>
</protein>
<dbReference type="Gene3D" id="3.40.50.1820">
    <property type="entry name" value="alpha/beta hydrolase"/>
    <property type="match status" value="1"/>
</dbReference>
<dbReference type="SUPFAM" id="SSF53474">
    <property type="entry name" value="alpha/beta-Hydrolases"/>
    <property type="match status" value="1"/>
</dbReference>
<dbReference type="AlphaFoldDB" id="A0A0S7BRE2"/>
<name>A0A0S7BRE2_9CHLR</name>
<evidence type="ECO:0000313" key="2">
    <source>
        <dbReference type="Proteomes" id="UP000053370"/>
    </source>
</evidence>
<keyword evidence="2" id="KW-1185">Reference proteome</keyword>